<proteinExistence type="predicted"/>
<keyword evidence="3" id="KW-1185">Reference proteome</keyword>
<dbReference type="Proteomes" id="UP000059680">
    <property type="component" value="Chromosome 12"/>
</dbReference>
<gene>
    <name evidence="2" type="ordered locus">Os12g0532850</name>
    <name evidence="2" type="ORF">OSNPB_120532850</name>
</gene>
<reference evidence="2 3" key="3">
    <citation type="journal article" date="2013" name="Rice">
        <title>Improvement of the Oryza sativa Nipponbare reference genome using next generation sequence and optical map data.</title>
        <authorList>
            <person name="Kawahara Y."/>
            <person name="de la Bastide M."/>
            <person name="Hamilton J.P."/>
            <person name="Kanamori H."/>
            <person name="McCombie W.R."/>
            <person name="Ouyang S."/>
            <person name="Schwartz D.C."/>
            <person name="Tanaka T."/>
            <person name="Wu J."/>
            <person name="Zhou S."/>
            <person name="Childs K.L."/>
            <person name="Davidson R.M."/>
            <person name="Lin H."/>
            <person name="Quesada-Ocampo L."/>
            <person name="Vaillancourt B."/>
            <person name="Sakai H."/>
            <person name="Lee S.S."/>
            <person name="Kim J."/>
            <person name="Numa H."/>
            <person name="Itoh T."/>
            <person name="Buell C.R."/>
            <person name="Matsumoto T."/>
        </authorList>
    </citation>
    <scope>NUCLEOTIDE SEQUENCE [LARGE SCALE GENOMIC DNA]</scope>
    <source>
        <strain evidence="3">cv. Nipponbare</strain>
    </source>
</reference>
<feature type="compositionally biased region" description="Low complexity" evidence="1">
    <location>
        <begin position="1"/>
        <end position="26"/>
    </location>
</feature>
<dbReference type="PaxDb" id="39947-A0A0P0YB91"/>
<dbReference type="InParanoid" id="A0A0P0YB91"/>
<feature type="region of interest" description="Disordered" evidence="1">
    <location>
        <begin position="1"/>
        <end position="44"/>
    </location>
</feature>
<reference evidence="3" key="1">
    <citation type="journal article" date="2005" name="Nature">
        <title>The map-based sequence of the rice genome.</title>
        <authorList>
            <consortium name="International rice genome sequencing project (IRGSP)"/>
            <person name="Matsumoto T."/>
            <person name="Wu J."/>
            <person name="Kanamori H."/>
            <person name="Katayose Y."/>
            <person name="Fujisawa M."/>
            <person name="Namiki N."/>
            <person name="Mizuno H."/>
            <person name="Yamamoto K."/>
            <person name="Antonio B.A."/>
            <person name="Baba T."/>
            <person name="Sakata K."/>
            <person name="Nagamura Y."/>
            <person name="Aoki H."/>
            <person name="Arikawa K."/>
            <person name="Arita K."/>
            <person name="Bito T."/>
            <person name="Chiden Y."/>
            <person name="Fujitsuka N."/>
            <person name="Fukunaka R."/>
            <person name="Hamada M."/>
            <person name="Harada C."/>
            <person name="Hayashi A."/>
            <person name="Hijishita S."/>
            <person name="Honda M."/>
            <person name="Hosokawa S."/>
            <person name="Ichikawa Y."/>
            <person name="Idonuma A."/>
            <person name="Iijima M."/>
            <person name="Ikeda M."/>
            <person name="Ikeno M."/>
            <person name="Ito K."/>
            <person name="Ito S."/>
            <person name="Ito T."/>
            <person name="Ito Y."/>
            <person name="Ito Y."/>
            <person name="Iwabuchi A."/>
            <person name="Kamiya K."/>
            <person name="Karasawa W."/>
            <person name="Kurita K."/>
            <person name="Katagiri S."/>
            <person name="Kikuta A."/>
            <person name="Kobayashi H."/>
            <person name="Kobayashi N."/>
            <person name="Machita K."/>
            <person name="Maehara T."/>
            <person name="Masukawa M."/>
            <person name="Mizubayashi T."/>
            <person name="Mukai Y."/>
            <person name="Nagasaki H."/>
            <person name="Nagata Y."/>
            <person name="Naito S."/>
            <person name="Nakashima M."/>
            <person name="Nakama Y."/>
            <person name="Nakamichi Y."/>
            <person name="Nakamura M."/>
            <person name="Meguro A."/>
            <person name="Negishi M."/>
            <person name="Ohta I."/>
            <person name="Ohta T."/>
            <person name="Okamoto M."/>
            <person name="Ono N."/>
            <person name="Saji S."/>
            <person name="Sakaguchi M."/>
            <person name="Sakai K."/>
            <person name="Shibata M."/>
            <person name="Shimokawa T."/>
            <person name="Song J."/>
            <person name="Takazaki Y."/>
            <person name="Terasawa K."/>
            <person name="Tsugane M."/>
            <person name="Tsuji K."/>
            <person name="Ueda S."/>
            <person name="Waki K."/>
            <person name="Yamagata H."/>
            <person name="Yamamoto M."/>
            <person name="Yamamoto S."/>
            <person name="Yamane H."/>
            <person name="Yoshiki S."/>
            <person name="Yoshihara R."/>
            <person name="Yukawa K."/>
            <person name="Zhong H."/>
            <person name="Yano M."/>
            <person name="Yuan Q."/>
            <person name="Ouyang S."/>
            <person name="Liu J."/>
            <person name="Jones K.M."/>
            <person name="Gansberger K."/>
            <person name="Moffat K."/>
            <person name="Hill J."/>
            <person name="Bera J."/>
            <person name="Fadrosh D."/>
            <person name="Jin S."/>
            <person name="Johri S."/>
            <person name="Kim M."/>
            <person name="Overton L."/>
            <person name="Reardon M."/>
            <person name="Tsitrin T."/>
            <person name="Vuong H."/>
            <person name="Weaver B."/>
            <person name="Ciecko A."/>
            <person name="Tallon L."/>
            <person name="Jackson J."/>
            <person name="Pai G."/>
            <person name="Aken S.V."/>
            <person name="Utterback T."/>
            <person name="Reidmuller S."/>
            <person name="Feldblyum T."/>
            <person name="Hsiao J."/>
            <person name="Zismann V."/>
            <person name="Iobst S."/>
            <person name="de Vazeille A.R."/>
            <person name="Buell C.R."/>
            <person name="Ying K."/>
            <person name="Li Y."/>
            <person name="Lu T."/>
            <person name="Huang Y."/>
            <person name="Zhao Q."/>
            <person name="Feng Q."/>
            <person name="Zhang L."/>
            <person name="Zhu J."/>
            <person name="Weng Q."/>
            <person name="Mu J."/>
            <person name="Lu Y."/>
            <person name="Fan D."/>
            <person name="Liu Y."/>
            <person name="Guan J."/>
            <person name="Zhang Y."/>
            <person name="Yu S."/>
            <person name="Liu X."/>
            <person name="Zhang Y."/>
            <person name="Hong G."/>
            <person name="Han B."/>
            <person name="Choisne N."/>
            <person name="Demange N."/>
            <person name="Orjeda G."/>
            <person name="Samain S."/>
            <person name="Cattolico L."/>
            <person name="Pelletier E."/>
            <person name="Couloux A."/>
            <person name="Segurens B."/>
            <person name="Wincker P."/>
            <person name="D'Hont A."/>
            <person name="Scarpelli C."/>
            <person name="Weissenbach J."/>
            <person name="Salanoubat M."/>
            <person name="Quetier F."/>
            <person name="Yu Y."/>
            <person name="Kim H.R."/>
            <person name="Rambo T."/>
            <person name="Currie J."/>
            <person name="Collura K."/>
            <person name="Luo M."/>
            <person name="Yang T."/>
            <person name="Ammiraju J.S.S."/>
            <person name="Engler F."/>
            <person name="Soderlund C."/>
            <person name="Wing R.A."/>
            <person name="Palmer L.E."/>
            <person name="de la Bastide M."/>
            <person name="Spiegel L."/>
            <person name="Nascimento L."/>
            <person name="Zutavern T."/>
            <person name="O'Shaughnessy A."/>
            <person name="Dike S."/>
            <person name="Dedhia N."/>
            <person name="Preston R."/>
            <person name="Balija V."/>
            <person name="McCombie W.R."/>
            <person name="Chow T."/>
            <person name="Chen H."/>
            <person name="Chung M."/>
            <person name="Chen C."/>
            <person name="Shaw J."/>
            <person name="Wu H."/>
            <person name="Hsiao K."/>
            <person name="Chao Y."/>
            <person name="Chu M."/>
            <person name="Cheng C."/>
            <person name="Hour A."/>
            <person name="Lee P."/>
            <person name="Lin S."/>
            <person name="Lin Y."/>
            <person name="Liou J."/>
            <person name="Liu S."/>
            <person name="Hsing Y."/>
            <person name="Raghuvanshi S."/>
            <person name="Mohanty A."/>
            <person name="Bharti A.K."/>
            <person name="Gaur A."/>
            <person name="Gupta V."/>
            <person name="Kumar D."/>
            <person name="Ravi V."/>
            <person name="Vij S."/>
            <person name="Kapur A."/>
            <person name="Khurana P."/>
            <person name="Khurana P."/>
            <person name="Khurana J.P."/>
            <person name="Tyagi A.K."/>
            <person name="Gaikwad K."/>
            <person name="Singh A."/>
            <person name="Dalal V."/>
            <person name="Srivastava S."/>
            <person name="Dixit A."/>
            <person name="Pal A.K."/>
            <person name="Ghazi I.A."/>
            <person name="Yadav M."/>
            <person name="Pandit A."/>
            <person name="Bhargava A."/>
            <person name="Sureshbabu K."/>
            <person name="Batra K."/>
            <person name="Sharma T.R."/>
            <person name="Mohapatra T."/>
            <person name="Singh N.K."/>
            <person name="Messing J."/>
            <person name="Nelson A.B."/>
            <person name="Fuks G."/>
            <person name="Kavchok S."/>
            <person name="Keizer G."/>
            <person name="Linton E."/>
            <person name="Llaca V."/>
            <person name="Song R."/>
            <person name="Tanyolac B."/>
            <person name="Young S."/>
            <person name="Ho-Il K."/>
            <person name="Hahn J.H."/>
            <person name="Sangsakoo G."/>
            <person name="Vanavichit A."/>
            <person name="de Mattos Luiz.A.T."/>
            <person name="Zimmer P.D."/>
            <person name="Malone G."/>
            <person name="Dellagostin O."/>
            <person name="de Oliveira A.C."/>
            <person name="Bevan M."/>
            <person name="Bancroft I."/>
            <person name="Minx P."/>
            <person name="Cordum H."/>
            <person name="Wilson R."/>
            <person name="Cheng Z."/>
            <person name="Jin W."/>
            <person name="Jiang J."/>
            <person name="Leong S.A."/>
            <person name="Iwama H."/>
            <person name="Gojobori T."/>
            <person name="Itoh T."/>
            <person name="Niimura Y."/>
            <person name="Fujii Y."/>
            <person name="Habara T."/>
            <person name="Sakai H."/>
            <person name="Sato Y."/>
            <person name="Wilson G."/>
            <person name="Kumar K."/>
            <person name="McCouch S."/>
            <person name="Juretic N."/>
            <person name="Hoen D."/>
            <person name="Wright S."/>
            <person name="Bruskiewich R."/>
            <person name="Bureau T."/>
            <person name="Miyao A."/>
            <person name="Hirochika H."/>
            <person name="Nishikawa T."/>
            <person name="Kadowaki K."/>
            <person name="Sugiura M."/>
            <person name="Burr B."/>
            <person name="Sasaki T."/>
        </authorList>
    </citation>
    <scope>NUCLEOTIDE SEQUENCE [LARGE SCALE GENOMIC DNA]</scope>
    <source>
        <strain evidence="3">cv. Nipponbare</strain>
    </source>
</reference>
<evidence type="ECO:0000313" key="2">
    <source>
        <dbReference type="EMBL" id="BAT17443.1"/>
    </source>
</evidence>
<evidence type="ECO:0000256" key="1">
    <source>
        <dbReference type="SAM" id="MobiDB-lite"/>
    </source>
</evidence>
<dbReference type="AlphaFoldDB" id="A0A0P0YB91"/>
<reference evidence="2 3" key="2">
    <citation type="journal article" date="2013" name="Plant Cell Physiol.">
        <title>Rice Annotation Project Database (RAP-DB): an integrative and interactive database for rice genomics.</title>
        <authorList>
            <person name="Sakai H."/>
            <person name="Lee S.S."/>
            <person name="Tanaka T."/>
            <person name="Numa H."/>
            <person name="Kim J."/>
            <person name="Kawahara Y."/>
            <person name="Wakimoto H."/>
            <person name="Yang C.C."/>
            <person name="Iwamoto M."/>
            <person name="Abe T."/>
            <person name="Yamada Y."/>
            <person name="Muto A."/>
            <person name="Inokuchi H."/>
            <person name="Ikemura T."/>
            <person name="Matsumoto T."/>
            <person name="Sasaki T."/>
            <person name="Itoh T."/>
        </authorList>
    </citation>
    <scope>NUCLEOTIDE SEQUENCE [LARGE SCALE GENOMIC DNA]</scope>
    <source>
        <strain evidence="3">cv. Nipponbare</strain>
    </source>
</reference>
<name>A0A0P0YB91_ORYSJ</name>
<dbReference type="EMBL" id="AP014968">
    <property type="protein sequence ID" value="BAT17443.1"/>
    <property type="molecule type" value="Genomic_DNA"/>
</dbReference>
<evidence type="ECO:0000313" key="3">
    <source>
        <dbReference type="Proteomes" id="UP000059680"/>
    </source>
</evidence>
<protein>
    <submittedName>
        <fullName evidence="2">Os12g0532850 protein</fullName>
    </submittedName>
</protein>
<accession>A0A0P0YB91</accession>
<sequence length="88" mass="10024">MASHRPMTSSSPATSRMTMTTTTSRRALPHNNGSRGRVPPRRPRLAHHCRLSRCLPPPAADPFQHCYRSFCQWPSPRLQRNSAVLRHP</sequence>
<organism evidence="2 3">
    <name type="scientific">Oryza sativa subsp. japonica</name>
    <name type="common">Rice</name>
    <dbReference type="NCBI Taxonomy" id="39947"/>
    <lineage>
        <taxon>Eukaryota</taxon>
        <taxon>Viridiplantae</taxon>
        <taxon>Streptophyta</taxon>
        <taxon>Embryophyta</taxon>
        <taxon>Tracheophyta</taxon>
        <taxon>Spermatophyta</taxon>
        <taxon>Magnoliopsida</taxon>
        <taxon>Liliopsida</taxon>
        <taxon>Poales</taxon>
        <taxon>Poaceae</taxon>
        <taxon>BOP clade</taxon>
        <taxon>Oryzoideae</taxon>
        <taxon>Oryzeae</taxon>
        <taxon>Oryzinae</taxon>
        <taxon>Oryza</taxon>
        <taxon>Oryza sativa</taxon>
    </lineage>
</organism>